<proteinExistence type="predicted"/>
<protein>
    <submittedName>
        <fullName evidence="3">Translation initiation factor IF-2 [Tsukamurella paurometabola DSM]</fullName>
    </submittedName>
</protein>
<dbReference type="EMBL" id="UEGW01000001">
    <property type="protein sequence ID" value="SRX92141.1"/>
    <property type="molecule type" value="Genomic_DNA"/>
</dbReference>
<dbReference type="AlphaFoldDB" id="A0A375YTA5"/>
<feature type="region of interest" description="Disordered" evidence="1">
    <location>
        <begin position="55"/>
        <end position="85"/>
    </location>
</feature>
<dbReference type="Proteomes" id="UP000252015">
    <property type="component" value="Unassembled WGS sequence"/>
</dbReference>
<keyword evidence="3" id="KW-0396">Initiation factor</keyword>
<sequence>MTGKARVHQLAKELGVTSKEILARLSEEGEPVKSASSIVKAPVARRLRAVYANKRPRHRQRHVDQNRRALGTGHPRRKDVADKEHLTGSQVVRILKDYREAYASENHSDAINEVYLKYENLYGVSRTTLRKVIGVDRRRHAADYAALRKLHRKEQQAKRQRPQKQHGALKPPDARARKFAAKPPDISMGASTRPRNRRTGLPAGVAVTDLEAVADIIRSKDPSQSDKEAITACLQTFNPTRIAGYGYLAWRYAATRRGLNSQLPSGTDNDDLAIMAQVVDVERQLLDRLVSDVGAFLEHPNLAKRAIESEFRDLIDPDDIGRSAADELRRVRAKDRFLRRAVVLMIASPDYDERLWTMLGRIRPPTPGQLVEITPPLMAAIDRLNQQISAVEALLSSDDESLRNFFHQSHSELIALQAGRFDFLRNFQDVDSPSPNVSRQVIHGLPFAILPRGEQLRRFLDGLRSSRQYLGYRVDVNRLTVLEDLENYFGAYMCDWYEGSESSKGVNNRYLVLAIRSANGSVENAVAISPLAGQHATYVVRGECAEAHWANIFSNPKLEARLRGARRLLFTTPARRTDQYTAMRDKIITLLECHRDDFHKRLVFDENSYRYRMV</sequence>
<dbReference type="Pfam" id="PF04760">
    <property type="entry name" value="IF2_N"/>
    <property type="match status" value="1"/>
</dbReference>
<dbReference type="Gene3D" id="1.10.10.2480">
    <property type="match status" value="1"/>
</dbReference>
<evidence type="ECO:0000256" key="1">
    <source>
        <dbReference type="SAM" id="MobiDB-lite"/>
    </source>
</evidence>
<feature type="region of interest" description="Disordered" evidence="1">
    <location>
        <begin position="152"/>
        <end position="200"/>
    </location>
</feature>
<accession>A0A375YTA5</accession>
<keyword evidence="3" id="KW-0648">Protein biosynthesis</keyword>
<feature type="domain" description="Translation initiation factor IF-2 N-terminal" evidence="2">
    <location>
        <begin position="3"/>
        <end position="41"/>
    </location>
</feature>
<keyword evidence="4" id="KW-1185">Reference proteome</keyword>
<name>A0A375YTA5_MYCSH</name>
<organism evidence="3 4">
    <name type="scientific">Mycobacterium shimoidei</name>
    <dbReference type="NCBI Taxonomy" id="29313"/>
    <lineage>
        <taxon>Bacteria</taxon>
        <taxon>Bacillati</taxon>
        <taxon>Actinomycetota</taxon>
        <taxon>Actinomycetes</taxon>
        <taxon>Mycobacteriales</taxon>
        <taxon>Mycobacteriaceae</taxon>
        <taxon>Mycobacterium</taxon>
    </lineage>
</organism>
<evidence type="ECO:0000259" key="2">
    <source>
        <dbReference type="Pfam" id="PF04760"/>
    </source>
</evidence>
<evidence type="ECO:0000313" key="4">
    <source>
        <dbReference type="Proteomes" id="UP000252015"/>
    </source>
</evidence>
<gene>
    <name evidence="3" type="ORF">MSP7336_00365</name>
</gene>
<evidence type="ECO:0000313" key="3">
    <source>
        <dbReference type="EMBL" id="SRX92141.1"/>
    </source>
</evidence>
<feature type="compositionally biased region" description="Basic residues" evidence="1">
    <location>
        <begin position="152"/>
        <end position="164"/>
    </location>
</feature>
<dbReference type="InterPro" id="IPR006847">
    <property type="entry name" value="IF2_N"/>
</dbReference>
<reference evidence="3 4" key="1">
    <citation type="submission" date="2018-05" db="EMBL/GenBank/DDBJ databases">
        <authorList>
            <consortium name="IHU Genomes"/>
        </authorList>
    </citation>
    <scope>NUCLEOTIDE SEQUENCE [LARGE SCALE GENOMIC DNA]</scope>
    <source>
        <strain evidence="3 4">P7336</strain>
    </source>
</reference>
<dbReference type="GO" id="GO:0003743">
    <property type="term" value="F:translation initiation factor activity"/>
    <property type="evidence" value="ECO:0007669"/>
    <property type="project" value="UniProtKB-KW"/>
</dbReference>